<feature type="region of interest" description="Disordered" evidence="1">
    <location>
        <begin position="239"/>
        <end position="268"/>
    </location>
</feature>
<protein>
    <submittedName>
        <fullName evidence="2">Antimicrobial peptide type 2 IIc</fullName>
    </submittedName>
</protein>
<reference evidence="2 3" key="2">
    <citation type="submission" date="2019-01" db="EMBL/GenBank/DDBJ databases">
        <title>The decoding of complex shrimp genome reveals the adaptation for benthos swimmer, frequently molting mechanism and breeding impact on genome.</title>
        <authorList>
            <person name="Sun Y."/>
            <person name="Gao Y."/>
            <person name="Yu Y."/>
        </authorList>
    </citation>
    <scope>NUCLEOTIDE SEQUENCE [LARGE SCALE GENOMIC DNA]</scope>
    <source>
        <tissue evidence="2">Muscle</tissue>
    </source>
</reference>
<organism evidence="2 3">
    <name type="scientific">Penaeus vannamei</name>
    <name type="common">Whiteleg shrimp</name>
    <name type="synonym">Litopenaeus vannamei</name>
    <dbReference type="NCBI Taxonomy" id="6689"/>
    <lineage>
        <taxon>Eukaryota</taxon>
        <taxon>Metazoa</taxon>
        <taxon>Ecdysozoa</taxon>
        <taxon>Arthropoda</taxon>
        <taxon>Crustacea</taxon>
        <taxon>Multicrustacea</taxon>
        <taxon>Malacostraca</taxon>
        <taxon>Eumalacostraca</taxon>
        <taxon>Eucarida</taxon>
        <taxon>Decapoda</taxon>
        <taxon>Dendrobranchiata</taxon>
        <taxon>Penaeoidea</taxon>
        <taxon>Penaeidae</taxon>
        <taxon>Penaeus</taxon>
    </lineage>
</organism>
<evidence type="ECO:0000313" key="3">
    <source>
        <dbReference type="Proteomes" id="UP000283509"/>
    </source>
</evidence>
<dbReference type="AlphaFoldDB" id="A0A3R7SWW1"/>
<comment type="caution">
    <text evidence="2">The sequence shown here is derived from an EMBL/GenBank/DDBJ whole genome shotgun (WGS) entry which is preliminary data.</text>
</comment>
<evidence type="ECO:0000256" key="1">
    <source>
        <dbReference type="SAM" id="MobiDB-lite"/>
    </source>
</evidence>
<proteinExistence type="predicted"/>
<dbReference type="Proteomes" id="UP000283509">
    <property type="component" value="Unassembled WGS sequence"/>
</dbReference>
<reference evidence="2 3" key="1">
    <citation type="submission" date="2018-04" db="EMBL/GenBank/DDBJ databases">
        <authorList>
            <person name="Zhang X."/>
            <person name="Yuan J."/>
            <person name="Li F."/>
            <person name="Xiang J."/>
        </authorList>
    </citation>
    <scope>NUCLEOTIDE SEQUENCE [LARGE SCALE GENOMIC DNA]</scope>
    <source>
        <tissue evidence="2">Muscle</tissue>
    </source>
</reference>
<accession>A0A3R7SWW1</accession>
<name>A0A3R7SWW1_PENVA</name>
<gene>
    <name evidence="2" type="ORF">C7M84_002144</name>
</gene>
<keyword evidence="3" id="KW-1185">Reference proteome</keyword>
<evidence type="ECO:0000313" key="2">
    <source>
        <dbReference type="EMBL" id="ROT79126.1"/>
    </source>
</evidence>
<dbReference type="EMBL" id="QCYY01001287">
    <property type="protein sequence ID" value="ROT79126.1"/>
    <property type="molecule type" value="Genomic_DNA"/>
</dbReference>
<feature type="compositionally biased region" description="Basic and acidic residues" evidence="1">
    <location>
        <begin position="250"/>
        <end position="266"/>
    </location>
</feature>
<sequence length="422" mass="45454">MKPEIFSLIRNAKISRFLSPGFAPSEANRPAQPLTRITAFVLSGAGLAPELAVAADAAAHANNPHSDPAHDAVAARRSREEAVASIGCVRRPQRRHQHRRRECRTPAANLECALNISDIIKESARTARTAGFIYAAGVGGNTPSTMGQLKAAGTKGVACHPQGGNAQAFFLKVGLGAGRGNNTGPIRYCNRGLKGGLPPKPHCSQEADKSQSCHWALVGRLPRVKGRCQCPWARNIPRENPKRINSFHNKNPENYEETPPRKENRDPASVSRAVALRWRQVILIFGSASVTPHSAGDFWPLMRCTYESLALVADASNVRNYVGGTFHGGFGSGALCGHGGSTIARGSSGSCRYCCRNPQGQVYCCQRGNEPVAVPRGREMPVRAGFCPPNECSEDSCCLGREKRCFDVCLRHHACTVPGSSW</sequence>